<proteinExistence type="predicted"/>
<organism evidence="1 2">
    <name type="scientific">Caulobacter phage CcrBL9</name>
    <dbReference type="NCBI Taxonomy" id="2283270"/>
    <lineage>
        <taxon>Viruses</taxon>
        <taxon>Duplodnaviria</taxon>
        <taxon>Heunggongvirae</taxon>
        <taxon>Uroviricota</taxon>
        <taxon>Caudoviricetes</taxon>
        <taxon>Jeanschmidtviridae</taxon>
        <taxon>Bertelyvirus</taxon>
        <taxon>Bertelyvirus BL9</taxon>
    </lineage>
</organism>
<accession>A0A385EER5</accession>
<gene>
    <name evidence="1" type="ORF">CcrBL9_gp318</name>
</gene>
<sequence>MSIIMPARKDAEGNWPETAYTPVETFTEGSYPTTQRYDREAKKDILVYDEFDPATGRYVQVTPMFGPYRRNHLVGYRPTERFECVMAETHKGQVLSLGEVNGYHDSDFYAIAWNPEKPGYERIEYASTRGYTYHCSAYVDATDDVRAAAQAYDEEQTRLRIEARAKAVDDARADYAKTLEVDTSVISRLEQAYGQIDPRPVSTYGRYGGHYTSLSRAYGFTRESTALDAVLALIISAKKGRLRSEFKKKLAAQVMAWLADPAPKYPTPLSTKQLQHV</sequence>
<evidence type="ECO:0000313" key="1">
    <source>
        <dbReference type="EMBL" id="AXQ69342.1"/>
    </source>
</evidence>
<protein>
    <submittedName>
        <fullName evidence="1">Uncharacterized protein</fullName>
    </submittedName>
</protein>
<keyword evidence="2" id="KW-1185">Reference proteome</keyword>
<dbReference type="Proteomes" id="UP000259421">
    <property type="component" value="Segment"/>
</dbReference>
<name>A0A385EER5_9CAUD</name>
<reference evidence="1 2" key="2">
    <citation type="submission" date="2018-09" db="EMBL/GenBank/DDBJ databases">
        <title>Giant CbK-like Caulobacter bacteriophages have genetically divergent genomes.</title>
        <authorList>
            <person name="Wilson K."/>
            <person name="Ely B."/>
        </authorList>
    </citation>
    <scope>NUCLEOTIDE SEQUENCE [LARGE SCALE GENOMIC DNA]</scope>
</reference>
<reference evidence="2" key="1">
    <citation type="submission" date="2018-07" db="EMBL/GenBank/DDBJ databases">
        <title>Giant CbK-like Caulobacter bacteriophages have genetically divergent genomes.</title>
        <authorList>
            <person name="Wilson K.M."/>
            <person name="Ely B."/>
        </authorList>
    </citation>
    <scope>NUCLEOTIDE SEQUENCE [LARGE SCALE GENOMIC DNA]</scope>
</reference>
<dbReference type="EMBL" id="MH588546">
    <property type="protein sequence ID" value="AXQ69342.1"/>
    <property type="molecule type" value="Genomic_DNA"/>
</dbReference>
<evidence type="ECO:0000313" key="2">
    <source>
        <dbReference type="Proteomes" id="UP000259421"/>
    </source>
</evidence>